<dbReference type="InterPro" id="IPR049452">
    <property type="entry name" value="Anoctamin_TM"/>
</dbReference>
<keyword evidence="4 6" id="KW-1133">Transmembrane helix</keyword>
<dbReference type="InterPro" id="IPR007632">
    <property type="entry name" value="Anoctamin"/>
</dbReference>
<evidence type="ECO:0000256" key="6">
    <source>
        <dbReference type="RuleBase" id="RU280814"/>
    </source>
</evidence>
<dbReference type="GO" id="GO:0005254">
    <property type="term" value="F:chloride channel activity"/>
    <property type="evidence" value="ECO:0007669"/>
    <property type="project" value="TreeGrafter"/>
</dbReference>
<gene>
    <name evidence="8" type="ORF">MMEN_LOCUS5575</name>
    <name evidence="9" type="ORF">MMEN_LOCUS5579</name>
</gene>
<comment type="subcellular location">
    <subcellularLocation>
        <location evidence="1 6">Membrane</location>
        <topology evidence="1 6">Multi-pass membrane protein</topology>
    </subcellularLocation>
</comment>
<dbReference type="EMBL" id="CAJRST010004459">
    <property type="protein sequence ID" value="CAG5879579.1"/>
    <property type="molecule type" value="Genomic_DNA"/>
</dbReference>
<accession>A0A8S4AWZ0</accession>
<feature type="transmembrane region" description="Helical" evidence="6">
    <location>
        <begin position="89"/>
        <end position="112"/>
    </location>
</feature>
<evidence type="ECO:0000313" key="8">
    <source>
        <dbReference type="EMBL" id="CAG5879579.1"/>
    </source>
</evidence>
<keyword evidence="5 6" id="KW-0472">Membrane</keyword>
<proteinExistence type="inferred from homology"/>
<evidence type="ECO:0000313" key="10">
    <source>
        <dbReference type="Proteomes" id="UP000677803"/>
    </source>
</evidence>
<evidence type="ECO:0000256" key="2">
    <source>
        <dbReference type="ARBA" id="ARBA00009671"/>
    </source>
</evidence>
<dbReference type="Proteomes" id="UP000677803">
    <property type="component" value="Unassembled WGS sequence"/>
</dbReference>
<name>A0A8S4AWZ0_9TELE</name>
<evidence type="ECO:0000256" key="5">
    <source>
        <dbReference type="ARBA" id="ARBA00023136"/>
    </source>
</evidence>
<dbReference type="GO" id="GO:0005886">
    <property type="term" value="C:plasma membrane"/>
    <property type="evidence" value="ECO:0007669"/>
    <property type="project" value="TreeGrafter"/>
</dbReference>
<keyword evidence="3 6" id="KW-0812">Transmembrane</keyword>
<feature type="transmembrane region" description="Helical" evidence="6">
    <location>
        <begin position="179"/>
        <end position="200"/>
    </location>
</feature>
<evidence type="ECO:0000256" key="1">
    <source>
        <dbReference type="ARBA" id="ARBA00004141"/>
    </source>
</evidence>
<comment type="caution">
    <text evidence="8">The sequence shown here is derived from an EMBL/GenBank/DDBJ whole genome shotgun (WGS) entry which is preliminary data.</text>
</comment>
<organism evidence="8 10">
    <name type="scientific">Menidia menidia</name>
    <name type="common">Atlantic silverside</name>
    <dbReference type="NCBI Taxonomy" id="238744"/>
    <lineage>
        <taxon>Eukaryota</taxon>
        <taxon>Metazoa</taxon>
        <taxon>Chordata</taxon>
        <taxon>Craniata</taxon>
        <taxon>Vertebrata</taxon>
        <taxon>Euteleostomi</taxon>
        <taxon>Actinopterygii</taxon>
        <taxon>Neopterygii</taxon>
        <taxon>Teleostei</taxon>
        <taxon>Neoteleostei</taxon>
        <taxon>Acanthomorphata</taxon>
        <taxon>Ovalentaria</taxon>
        <taxon>Atherinomorphae</taxon>
        <taxon>Atheriniformes</taxon>
        <taxon>Atherinopsidae</taxon>
        <taxon>Menidiinae</taxon>
        <taxon>Menidia</taxon>
    </lineage>
</organism>
<reference evidence="8" key="1">
    <citation type="submission" date="2021-05" db="EMBL/GenBank/DDBJ databases">
        <authorList>
            <person name="Tigano A."/>
        </authorList>
    </citation>
    <scope>NUCLEOTIDE SEQUENCE</scope>
</reference>
<comment type="caution">
    <text evidence="6">Lacks conserved residue(s) required for the propagation of feature annotation.</text>
</comment>
<keyword evidence="10" id="KW-1185">Reference proteome</keyword>
<comment type="similarity">
    <text evidence="2 6">Belongs to the anoctamin family.</text>
</comment>
<dbReference type="Pfam" id="PF04547">
    <property type="entry name" value="Anoctamin"/>
    <property type="match status" value="1"/>
</dbReference>
<evidence type="ECO:0000259" key="7">
    <source>
        <dbReference type="Pfam" id="PF04547"/>
    </source>
</evidence>
<dbReference type="PANTHER" id="PTHR12308:SF36">
    <property type="entry name" value="ANOCTAMIN"/>
    <property type="match status" value="1"/>
</dbReference>
<feature type="transmembrane region" description="Helical" evidence="6">
    <location>
        <begin position="133"/>
        <end position="159"/>
    </location>
</feature>
<dbReference type="AlphaFoldDB" id="A0A8S4AWZ0"/>
<dbReference type="EMBL" id="CAJRST010004470">
    <property type="protein sequence ID" value="CAG5879638.1"/>
    <property type="molecule type" value="Genomic_DNA"/>
</dbReference>
<sequence>MSVNGAPVGDLTVTRLLFVVQRLASLLIVTQLVNQVTEVVIPFLVDRFISAPNRKESEDDSEEDKFRNQSALPPFPGLFAEYIELLVQFGYLSLFSCVFPLTAVLLLLNNLTEIRSDAYKICRLFRKPFSPPVANMGVWQVAFEVLSYVSVVSNCWLLLLSPRLQRLQEEGGVSGTNILLAAVGVEHLLIIIKLIMAALIPDEPGWIRKKRERMEYRSMRALRQQQGEES</sequence>
<evidence type="ECO:0000256" key="3">
    <source>
        <dbReference type="ARBA" id="ARBA00022692"/>
    </source>
</evidence>
<dbReference type="PANTHER" id="PTHR12308">
    <property type="entry name" value="ANOCTAMIN"/>
    <property type="match status" value="1"/>
</dbReference>
<feature type="domain" description="Anoctamin transmembrane" evidence="7">
    <location>
        <begin position="21"/>
        <end position="213"/>
    </location>
</feature>
<evidence type="ECO:0000256" key="4">
    <source>
        <dbReference type="ARBA" id="ARBA00022989"/>
    </source>
</evidence>
<dbReference type="OrthoDB" id="296386at2759"/>
<evidence type="ECO:0000313" key="9">
    <source>
        <dbReference type="EMBL" id="CAG5879638.1"/>
    </source>
</evidence>
<protein>
    <recommendedName>
        <fullName evidence="6">Anoctamin</fullName>
    </recommendedName>
</protein>